<dbReference type="InterPro" id="IPR006143">
    <property type="entry name" value="RND_pump_MFP"/>
</dbReference>
<comment type="subcellular location">
    <subcellularLocation>
        <location evidence="1">Cell envelope</location>
    </subcellularLocation>
</comment>
<dbReference type="AlphaFoldDB" id="A0A1H6HMC4"/>
<dbReference type="InterPro" id="IPR058627">
    <property type="entry name" value="MdtA-like_C"/>
</dbReference>
<feature type="domain" description="Multidrug resistance protein MdtA-like C-terminal permuted SH3" evidence="7">
    <location>
        <begin position="304"/>
        <end position="357"/>
    </location>
</feature>
<dbReference type="Proteomes" id="UP000198561">
    <property type="component" value="Unassembled WGS sequence"/>
</dbReference>
<feature type="domain" description="Multidrug resistance protein MdtA-like beta-barrel" evidence="6">
    <location>
        <begin position="210"/>
        <end position="292"/>
    </location>
</feature>
<gene>
    <name evidence="8" type="ORF">SAMN05421593_2982</name>
</gene>
<proteinExistence type="inferred from homology"/>
<evidence type="ECO:0000259" key="5">
    <source>
        <dbReference type="Pfam" id="PF25917"/>
    </source>
</evidence>
<dbReference type="PANTHER" id="PTHR30158">
    <property type="entry name" value="ACRA/E-RELATED COMPONENT OF DRUG EFFLUX TRANSPORTER"/>
    <property type="match status" value="1"/>
</dbReference>
<dbReference type="Gene3D" id="2.40.50.100">
    <property type="match status" value="1"/>
</dbReference>
<dbReference type="Gene3D" id="2.40.420.20">
    <property type="match status" value="1"/>
</dbReference>
<organism evidence="8 9">
    <name type="scientific">Chryseobacterium culicis</name>
    <dbReference type="NCBI Taxonomy" id="680127"/>
    <lineage>
        <taxon>Bacteria</taxon>
        <taxon>Pseudomonadati</taxon>
        <taxon>Bacteroidota</taxon>
        <taxon>Flavobacteriia</taxon>
        <taxon>Flavobacteriales</taxon>
        <taxon>Weeksellaceae</taxon>
        <taxon>Chryseobacterium group</taxon>
        <taxon>Chryseobacterium</taxon>
    </lineage>
</organism>
<protein>
    <submittedName>
        <fullName evidence="8">Membrane fusion protein, multidrug efflux system</fullName>
    </submittedName>
</protein>
<dbReference type="OrthoDB" id="9801814at2"/>
<feature type="chain" id="PRO_5011559157" evidence="3">
    <location>
        <begin position="27"/>
        <end position="373"/>
    </location>
</feature>
<accession>A0A1H6HMC4</accession>
<dbReference type="InterPro" id="IPR058626">
    <property type="entry name" value="MdtA-like_b-barrel"/>
</dbReference>
<keyword evidence="3" id="KW-0732">Signal</keyword>
<dbReference type="STRING" id="680127.SAMN05421593_2982"/>
<dbReference type="Gene3D" id="2.40.30.170">
    <property type="match status" value="1"/>
</dbReference>
<sequence>MNYRKGYLVLSLAAASILYSCGSGNAQENAQQMQKALPTDFIQVKSGNADVSTGYPGSIEGQDNVDIKAQVTGYLEAVYIREGQFVSKGQTLFRINPSVYNEQVNTNEAALKSALAAQETARLEVEKLKPLVEGKVVSDMQLKTAQASYKAASAQVAQAQSSLGSSKINANFTYIKAPVSGYIGRIPNRVGNLISPSDASPLTTLSNINTVNVYFSMNEADFISHSRAVAGGNTAENVELILADGSTYSLKGKLENASGNFDRNTGSIQMKAVFQNPDKLLRAGGTARVMIHNALNGVVKLPKTSVKDIQDRFFVYKLNGKDKVKMTQITVSGSTSQDYFIKEGVNAGDKIAINRIDALTDGAQVAATTVHLK</sequence>
<feature type="domain" description="Multidrug resistance protein MdtA-like barrel-sandwich hybrid" evidence="5">
    <location>
        <begin position="64"/>
        <end position="204"/>
    </location>
</feature>
<reference evidence="8 9" key="1">
    <citation type="submission" date="2016-10" db="EMBL/GenBank/DDBJ databases">
        <authorList>
            <person name="de Groot N.N."/>
        </authorList>
    </citation>
    <scope>NUCLEOTIDE SEQUENCE [LARGE SCALE GENOMIC DNA]</scope>
    <source>
        <strain evidence="8 9">DSM 23031</strain>
    </source>
</reference>
<evidence type="ECO:0000259" key="6">
    <source>
        <dbReference type="Pfam" id="PF25944"/>
    </source>
</evidence>
<evidence type="ECO:0000313" key="8">
    <source>
        <dbReference type="EMBL" id="SEH35354.1"/>
    </source>
</evidence>
<evidence type="ECO:0000259" key="7">
    <source>
        <dbReference type="Pfam" id="PF25967"/>
    </source>
</evidence>
<dbReference type="GO" id="GO:0022857">
    <property type="term" value="F:transmembrane transporter activity"/>
    <property type="evidence" value="ECO:0007669"/>
    <property type="project" value="InterPro"/>
</dbReference>
<dbReference type="GO" id="GO:0030313">
    <property type="term" value="C:cell envelope"/>
    <property type="evidence" value="ECO:0007669"/>
    <property type="project" value="UniProtKB-SubCell"/>
</dbReference>
<dbReference type="NCBIfam" id="TIGR01730">
    <property type="entry name" value="RND_mfp"/>
    <property type="match status" value="1"/>
</dbReference>
<dbReference type="InterPro" id="IPR058625">
    <property type="entry name" value="MdtA-like_BSH"/>
</dbReference>
<dbReference type="PANTHER" id="PTHR30158:SF23">
    <property type="entry name" value="MULTIDRUG RESISTANCE PROTEIN MEXA"/>
    <property type="match status" value="1"/>
</dbReference>
<dbReference type="InterPro" id="IPR058624">
    <property type="entry name" value="MdtA-like_HH"/>
</dbReference>
<dbReference type="Gene3D" id="1.10.287.470">
    <property type="entry name" value="Helix hairpin bin"/>
    <property type="match status" value="1"/>
</dbReference>
<evidence type="ECO:0000313" key="9">
    <source>
        <dbReference type="Proteomes" id="UP000198561"/>
    </source>
</evidence>
<evidence type="ECO:0000259" key="4">
    <source>
        <dbReference type="Pfam" id="PF25876"/>
    </source>
</evidence>
<dbReference type="GO" id="GO:0005886">
    <property type="term" value="C:plasma membrane"/>
    <property type="evidence" value="ECO:0007669"/>
    <property type="project" value="TreeGrafter"/>
</dbReference>
<dbReference type="RefSeq" id="WP_089693116.1">
    <property type="nucleotide sequence ID" value="NZ_FNWQ01000003.1"/>
</dbReference>
<comment type="similarity">
    <text evidence="2">Belongs to the membrane fusion protein (MFP) (TC 8.A.1) family.</text>
</comment>
<feature type="domain" description="Multidrug resistance protein MdtA-like alpha-helical hairpin" evidence="4">
    <location>
        <begin position="106"/>
        <end position="173"/>
    </location>
</feature>
<dbReference type="Pfam" id="PF25967">
    <property type="entry name" value="RND-MFP_C"/>
    <property type="match status" value="1"/>
</dbReference>
<dbReference type="SUPFAM" id="SSF111369">
    <property type="entry name" value="HlyD-like secretion proteins"/>
    <property type="match status" value="1"/>
</dbReference>
<name>A0A1H6HMC4_CHRCI</name>
<dbReference type="GO" id="GO:0046677">
    <property type="term" value="P:response to antibiotic"/>
    <property type="evidence" value="ECO:0007669"/>
    <property type="project" value="TreeGrafter"/>
</dbReference>
<dbReference type="PROSITE" id="PS51257">
    <property type="entry name" value="PROKAR_LIPOPROTEIN"/>
    <property type="match status" value="1"/>
</dbReference>
<evidence type="ECO:0000256" key="2">
    <source>
        <dbReference type="ARBA" id="ARBA00009477"/>
    </source>
</evidence>
<dbReference type="EMBL" id="FNWQ01000003">
    <property type="protein sequence ID" value="SEH35354.1"/>
    <property type="molecule type" value="Genomic_DNA"/>
</dbReference>
<dbReference type="Pfam" id="PF25917">
    <property type="entry name" value="BSH_RND"/>
    <property type="match status" value="1"/>
</dbReference>
<dbReference type="Pfam" id="PF25944">
    <property type="entry name" value="Beta-barrel_RND"/>
    <property type="match status" value="1"/>
</dbReference>
<feature type="signal peptide" evidence="3">
    <location>
        <begin position="1"/>
        <end position="26"/>
    </location>
</feature>
<evidence type="ECO:0000256" key="1">
    <source>
        <dbReference type="ARBA" id="ARBA00004196"/>
    </source>
</evidence>
<evidence type="ECO:0000256" key="3">
    <source>
        <dbReference type="SAM" id="SignalP"/>
    </source>
</evidence>
<dbReference type="Pfam" id="PF25876">
    <property type="entry name" value="HH_MFP_RND"/>
    <property type="match status" value="1"/>
</dbReference>